<sequence length="336" mass="39195">MKDYRLKENRLSYFMQYYKMNLEHGTHPGLVYLYMPELKKRLGWNDEQALWFAMLNGLTQNPITSMRMLEVMPTMPESKLEFNRAHIWFNEDWLNLQFDTDRVKNKRNTMKAIWSYSEMVKAAGSQAALWAPGQTYDSLWDKANGIHSLGRLSTFSYLEYVYLNGFGADCTNLMFDDVSGSKSHRNGMLFLTGLDELVYDKRAGNEFDGKYDNFKGMCAYFDNLAADYIAAFKQDNPDIKFAGNFTFESQLCAFKNGFFSRRYPGVYADMAADRIKWYDDRGLSSYTEIFKEIRSDCLPTWLRQECEPKAIPRPAKAKQFAETGVPYRAEHFMEEV</sequence>
<evidence type="ECO:0000259" key="1">
    <source>
        <dbReference type="Pfam" id="PF18724"/>
    </source>
</evidence>
<name>A0A6J5LGM3_9CAUD</name>
<protein>
    <recommendedName>
        <fullName evidence="1">Amino acid:DNA transferase domain-containing protein</fullName>
    </recommendedName>
</protein>
<reference evidence="2" key="1">
    <citation type="submission" date="2020-04" db="EMBL/GenBank/DDBJ databases">
        <authorList>
            <person name="Chiriac C."/>
            <person name="Salcher M."/>
            <person name="Ghai R."/>
            <person name="Kavagutti S V."/>
        </authorList>
    </citation>
    <scope>NUCLEOTIDE SEQUENCE</scope>
</reference>
<organism evidence="2">
    <name type="scientific">uncultured Caudovirales phage</name>
    <dbReference type="NCBI Taxonomy" id="2100421"/>
    <lineage>
        <taxon>Viruses</taxon>
        <taxon>Duplodnaviria</taxon>
        <taxon>Heunggongvirae</taxon>
        <taxon>Uroviricota</taxon>
        <taxon>Caudoviricetes</taxon>
        <taxon>Peduoviridae</taxon>
        <taxon>Maltschvirus</taxon>
        <taxon>Maltschvirus maltsch</taxon>
    </lineage>
</organism>
<dbReference type="Pfam" id="PF18724">
    <property type="entry name" value="ADDT"/>
    <property type="match status" value="1"/>
</dbReference>
<evidence type="ECO:0000313" key="2">
    <source>
        <dbReference type="EMBL" id="CAB4132207.1"/>
    </source>
</evidence>
<dbReference type="InterPro" id="IPR040741">
    <property type="entry name" value="ADDT"/>
</dbReference>
<proteinExistence type="predicted"/>
<accession>A0A6J5LGM3</accession>
<gene>
    <name evidence="2" type="ORF">UFOVP139_22</name>
</gene>
<feature type="domain" description="Amino acid:DNA transferase" evidence="1">
    <location>
        <begin position="43"/>
        <end position="256"/>
    </location>
</feature>
<dbReference type="EMBL" id="LR796259">
    <property type="protein sequence ID" value="CAB4132207.1"/>
    <property type="molecule type" value="Genomic_DNA"/>
</dbReference>